<dbReference type="PROSITE" id="PS50195">
    <property type="entry name" value="PX"/>
    <property type="match status" value="1"/>
</dbReference>
<dbReference type="Proteomes" id="UP000682733">
    <property type="component" value="Unassembled WGS sequence"/>
</dbReference>
<dbReference type="EMBL" id="CAJNOK010012738">
    <property type="protein sequence ID" value="CAF1169922.1"/>
    <property type="molecule type" value="Genomic_DNA"/>
</dbReference>
<keyword evidence="7" id="KW-1185">Reference proteome</keyword>
<dbReference type="EMBL" id="CAJOBA010034262">
    <property type="protein sequence ID" value="CAF3981258.1"/>
    <property type="molecule type" value="Genomic_DNA"/>
</dbReference>
<evidence type="ECO:0000313" key="5">
    <source>
        <dbReference type="EMBL" id="CAF3792120.1"/>
    </source>
</evidence>
<dbReference type="Pfam" id="PF00787">
    <property type="entry name" value="PX"/>
    <property type="match status" value="1"/>
</dbReference>
<dbReference type="Proteomes" id="UP000681722">
    <property type="component" value="Unassembled WGS sequence"/>
</dbReference>
<dbReference type="Gene3D" id="1.20.1270.60">
    <property type="entry name" value="Arfaptin homology (AH) domain/BAR domain"/>
    <property type="match status" value="1"/>
</dbReference>
<name>A0A814I7N1_9BILA</name>
<evidence type="ECO:0000313" key="7">
    <source>
        <dbReference type="Proteomes" id="UP000663829"/>
    </source>
</evidence>
<evidence type="ECO:0000259" key="2">
    <source>
        <dbReference type="PROSITE" id="PS50195"/>
    </source>
</evidence>
<evidence type="ECO:0000256" key="1">
    <source>
        <dbReference type="ARBA" id="ARBA00010883"/>
    </source>
</evidence>
<dbReference type="InterPro" id="IPR036871">
    <property type="entry name" value="PX_dom_sf"/>
</dbReference>
<comment type="similarity">
    <text evidence="1">Belongs to the sorting nexin family.</text>
</comment>
<feature type="domain" description="PX" evidence="2">
    <location>
        <begin position="19"/>
        <end position="141"/>
    </location>
</feature>
<dbReference type="Proteomes" id="UP000663829">
    <property type="component" value="Unassembled WGS sequence"/>
</dbReference>
<sequence>MSPPPTTTTARSTGLPPAQAIHITVGNPTKAEAIMFSYMVYPITTKTNMSIFENSEFTVKRRFSDFLGLHSKLVLKYLQTGIILPSPPEKTPLIVSIEHAIPVDFIERRRTLERYLNRLARHKILIKDVNFREFLELPSSLPKSTETQTVSGASVHRILSNLSDSAHKLGFKINEDDSWFTEKQTFLSKLHMNLKRLYGNFNLLFMQRKEAGEAGEGLVKQLNQLSTAEDDPSLAIALAELAKVEELLKDYISLIDVVSSTFHERVKVFLDWQSAEVTLKKKRDTEGKLREQSTINHEKITVVEMEICEWERNVDRARVKFENISKTIKDEIKVFDQTRTDDFKKALTDLYLKKILEQQEKLLEVWQNYLSKVKKIDVRRKK</sequence>
<dbReference type="OrthoDB" id="271164at2759"/>
<dbReference type="InterPro" id="IPR001683">
    <property type="entry name" value="PX_dom"/>
</dbReference>
<dbReference type="Gene3D" id="3.30.1520.10">
    <property type="entry name" value="Phox-like domain"/>
    <property type="match status" value="1"/>
</dbReference>
<evidence type="ECO:0000313" key="4">
    <source>
        <dbReference type="EMBL" id="CAF1169922.1"/>
    </source>
</evidence>
<evidence type="ECO:0000313" key="6">
    <source>
        <dbReference type="EMBL" id="CAF3981258.1"/>
    </source>
</evidence>
<evidence type="ECO:0000313" key="3">
    <source>
        <dbReference type="EMBL" id="CAF1020694.1"/>
    </source>
</evidence>
<dbReference type="InterPro" id="IPR015404">
    <property type="entry name" value="Vps5_C"/>
</dbReference>
<dbReference type="EMBL" id="CAJNOQ010003605">
    <property type="protein sequence ID" value="CAF1020694.1"/>
    <property type="molecule type" value="Genomic_DNA"/>
</dbReference>
<reference evidence="3" key="1">
    <citation type="submission" date="2021-02" db="EMBL/GenBank/DDBJ databases">
        <authorList>
            <person name="Nowell W R."/>
        </authorList>
    </citation>
    <scope>NUCLEOTIDE SEQUENCE</scope>
</reference>
<dbReference type="InterPro" id="IPR027267">
    <property type="entry name" value="AH/BAR_dom_sf"/>
</dbReference>
<accession>A0A814I7N1</accession>
<dbReference type="SMART" id="SM00312">
    <property type="entry name" value="PX"/>
    <property type="match status" value="1"/>
</dbReference>
<gene>
    <name evidence="3" type="ORF">GPM918_LOCUS14762</name>
    <name evidence="4" type="ORF">OVA965_LOCUS22516</name>
    <name evidence="5" type="ORF">SRO942_LOCUS14762</name>
    <name evidence="6" type="ORF">TMI583_LOCUS23229</name>
</gene>
<dbReference type="PANTHER" id="PTHR10555">
    <property type="entry name" value="SORTING NEXIN"/>
    <property type="match status" value="1"/>
</dbReference>
<dbReference type="Proteomes" id="UP000677228">
    <property type="component" value="Unassembled WGS sequence"/>
</dbReference>
<organism evidence="3 7">
    <name type="scientific">Didymodactylos carnosus</name>
    <dbReference type="NCBI Taxonomy" id="1234261"/>
    <lineage>
        <taxon>Eukaryota</taxon>
        <taxon>Metazoa</taxon>
        <taxon>Spiralia</taxon>
        <taxon>Gnathifera</taxon>
        <taxon>Rotifera</taxon>
        <taxon>Eurotatoria</taxon>
        <taxon>Bdelloidea</taxon>
        <taxon>Philodinida</taxon>
        <taxon>Philodinidae</taxon>
        <taxon>Didymodactylos</taxon>
    </lineage>
</organism>
<dbReference type="GO" id="GO:0035091">
    <property type="term" value="F:phosphatidylinositol binding"/>
    <property type="evidence" value="ECO:0007669"/>
    <property type="project" value="InterPro"/>
</dbReference>
<dbReference type="SUPFAM" id="SSF64268">
    <property type="entry name" value="PX domain"/>
    <property type="match status" value="1"/>
</dbReference>
<protein>
    <recommendedName>
        <fullName evidence="2">PX domain-containing protein</fullName>
    </recommendedName>
</protein>
<dbReference type="EMBL" id="CAJOBC010003605">
    <property type="protein sequence ID" value="CAF3792120.1"/>
    <property type="molecule type" value="Genomic_DNA"/>
</dbReference>
<dbReference type="AlphaFoldDB" id="A0A814I7N1"/>
<dbReference type="Pfam" id="PF09325">
    <property type="entry name" value="Vps5"/>
    <property type="match status" value="1"/>
</dbReference>
<proteinExistence type="inferred from homology"/>
<comment type="caution">
    <text evidence="3">The sequence shown here is derived from an EMBL/GenBank/DDBJ whole genome shotgun (WGS) entry which is preliminary data.</text>
</comment>
<dbReference type="PANTHER" id="PTHR10555:SF170">
    <property type="entry name" value="FI18122P1"/>
    <property type="match status" value="1"/>
</dbReference>
<dbReference type="GO" id="GO:0005768">
    <property type="term" value="C:endosome"/>
    <property type="evidence" value="ECO:0007669"/>
    <property type="project" value="TreeGrafter"/>
</dbReference>